<name>A0ACC5ZVI5_9RHOB</name>
<evidence type="ECO:0000313" key="2">
    <source>
        <dbReference type="Proteomes" id="UP001203036"/>
    </source>
</evidence>
<evidence type="ECO:0000313" key="1">
    <source>
        <dbReference type="EMBL" id="MCM2562316.1"/>
    </source>
</evidence>
<organism evidence="1 2">
    <name type="scientific">Lutimaribacter degradans</name>
    <dbReference type="NCBI Taxonomy" id="2945989"/>
    <lineage>
        <taxon>Bacteria</taxon>
        <taxon>Pseudomonadati</taxon>
        <taxon>Pseudomonadota</taxon>
        <taxon>Alphaproteobacteria</taxon>
        <taxon>Rhodobacterales</taxon>
        <taxon>Roseobacteraceae</taxon>
        <taxon>Lutimaribacter</taxon>
    </lineage>
</organism>
<dbReference type="EMBL" id="JAMQGO010000005">
    <property type="protein sequence ID" value="MCM2562316.1"/>
    <property type="molecule type" value="Genomic_DNA"/>
</dbReference>
<accession>A0ACC5ZVI5</accession>
<reference evidence="1" key="1">
    <citation type="submission" date="2022-06" db="EMBL/GenBank/DDBJ databases">
        <title>Lutimaribacter sp. EGI FJ00013, a novel bacterium isolated from a salt lake sediment enrichment.</title>
        <authorList>
            <person name="Gao L."/>
            <person name="Fang B.-Z."/>
            <person name="Li W.-J."/>
        </authorList>
    </citation>
    <scope>NUCLEOTIDE SEQUENCE</scope>
    <source>
        <strain evidence="1">EGI FJ00013</strain>
    </source>
</reference>
<protein>
    <submittedName>
        <fullName evidence="1">Uncharacterized protein</fullName>
    </submittedName>
</protein>
<gene>
    <name evidence="1" type="ORF">M8744_09170</name>
</gene>
<keyword evidence="2" id="KW-1185">Reference proteome</keyword>
<sequence>MTHETPLPPRRPRTFWSQSVAIRATFAAAAAATFPQAAQAYIGPGAGLTALGTVIALILALGLAVVGFVWYPLKRLRRKRKRASDGDKADRAPE</sequence>
<comment type="caution">
    <text evidence="1">The sequence shown here is derived from an EMBL/GenBank/DDBJ whole genome shotgun (WGS) entry which is preliminary data.</text>
</comment>
<proteinExistence type="predicted"/>
<dbReference type="Proteomes" id="UP001203036">
    <property type="component" value="Unassembled WGS sequence"/>
</dbReference>